<name>A0A345EF86_9EURY</name>
<dbReference type="InterPro" id="IPR011043">
    <property type="entry name" value="Gal_Oxase/kelch_b-propeller"/>
</dbReference>
<dbReference type="Pfam" id="PF14312">
    <property type="entry name" value="FG-GAP_2"/>
    <property type="match status" value="7"/>
</dbReference>
<evidence type="ECO:0000313" key="3">
    <source>
        <dbReference type="EMBL" id="AXG10858.1"/>
    </source>
</evidence>
<dbReference type="KEGG" id="haq:DU484_13950"/>
<dbReference type="GeneID" id="37288102"/>
<organism evidence="3 4">
    <name type="scientific">Haloplanus rubicundus</name>
    <dbReference type="NCBI Taxonomy" id="1547898"/>
    <lineage>
        <taxon>Archaea</taxon>
        <taxon>Methanobacteriati</taxon>
        <taxon>Methanobacteriota</taxon>
        <taxon>Stenosarchaea group</taxon>
        <taxon>Halobacteria</taxon>
        <taxon>Halobacteriales</taxon>
        <taxon>Haloferacaceae</taxon>
        <taxon>Haloplanus</taxon>
    </lineage>
</organism>
<evidence type="ECO:0008006" key="5">
    <source>
        <dbReference type="Google" id="ProtNLM"/>
    </source>
</evidence>
<evidence type="ECO:0000313" key="4">
    <source>
        <dbReference type="Proteomes" id="UP000252985"/>
    </source>
</evidence>
<evidence type="ECO:0000256" key="2">
    <source>
        <dbReference type="SAM" id="MobiDB-lite"/>
    </source>
</evidence>
<dbReference type="RefSeq" id="WP_114606245.1">
    <property type="nucleotide sequence ID" value="NZ_CP031148.1"/>
</dbReference>
<protein>
    <recommendedName>
        <fullName evidence="5">PKD domain-containing protein</fullName>
    </recommendedName>
</protein>
<dbReference type="Gene3D" id="2.130.10.130">
    <property type="entry name" value="Integrin alpha, N-terminal"/>
    <property type="match status" value="2"/>
</dbReference>
<proteinExistence type="predicted"/>
<feature type="region of interest" description="Disordered" evidence="2">
    <location>
        <begin position="21"/>
        <end position="40"/>
    </location>
</feature>
<feature type="compositionally biased region" description="Polar residues" evidence="2">
    <location>
        <begin position="27"/>
        <end position="40"/>
    </location>
</feature>
<sequence length="875" mass="92621">MVRRRSFLGLLGTGAIGGWTGRVKGQLPSTGQKQAEQSAQQTDWLQQTKLTADDGSTEDLFGSAVALSNQTALIGAYGDDPNGEHSGSAYVFSRNTGEWDQQAKLIPDDGDSEDSFGDAVALSRETALIGAHYDEAPNGNTAGAGSAYVFSRNNGEWTQQAKLIPADSGSGDLFGTSVDIEEETVLIGAPGDGDGDNRTGSAYVFNRTDDDEWTQEAKLTANDSADEDFFGDPVAVAGEIALIGASRDNNSNGDSAGTAYVFSRDNGEWRQQAKLTPEDGDSSDVFGISAALAKETALIGARNDTSAYVFSRDDGEWSQQAKLTPDDYDSTSDFVPSLTLSGDTAIIGVPAPTESADTLSPYIFTQTNGEWSQQAKLTPDDGDSEDEFSGIVALDDGTAFVGAPGDSALGNHSGATYVFKNNSAENTPVSGFDPSVHGFGFANYDTGSTPDSDEVFTAVRTTFLPQLEDMGIATSAPGFVPALASALYLALDGGLTGGHCLGMVHTARKYSSSGVPSLPEYSTSVETAADIIDNPETTDGLDPVEVDIDEIQHSQAFDPIFGFRYFAQVFAPDVGSGSINHEDVLNAIENQVTKGTPASVSLVDSSVSSLVDRFLGGHQVLAYEVQRESDFLVSVPIYDPNYLAETYQQGGETQLVFSRSSKDEDFSVSYTGIDGDTYDRAMFLAEKPDPDLSLFSVGGNNEGFETILSQGLESFISVGVKSPVILNVTGPDGQLVPESPIPNDKIREETEYEGLYYFFDASAGDYDIIATGTDNGEYTVEIKGTTAEGGTINDSYTASIEEGKSQTLTATVPEDPTQEGAVTEGDSSPLPTEPGEPTFQDVLGVIQAYNADETYNGVEVSFRDVLEVISAYNAD</sequence>
<dbReference type="PANTHER" id="PTHR36220">
    <property type="entry name" value="UNNAMED PRODUCT"/>
    <property type="match status" value="1"/>
</dbReference>
<dbReference type="EMBL" id="CP031148">
    <property type="protein sequence ID" value="AXG10858.1"/>
    <property type="molecule type" value="Genomic_DNA"/>
</dbReference>
<dbReference type="AlphaFoldDB" id="A0A345EF86"/>
<keyword evidence="1" id="KW-0732">Signal</keyword>
<evidence type="ECO:0000256" key="1">
    <source>
        <dbReference type="ARBA" id="ARBA00022729"/>
    </source>
</evidence>
<reference evidence="3 4" key="1">
    <citation type="submission" date="2018-07" db="EMBL/GenBank/DDBJ databases">
        <title>Genome sequences of Haloplanus sp. CBA1112.</title>
        <authorList>
            <person name="Kim Y.B."/>
            <person name="Roh S.W."/>
        </authorList>
    </citation>
    <scope>NUCLEOTIDE SEQUENCE [LARGE SCALE GENOMIC DNA]</scope>
    <source>
        <strain evidence="3 4">CBA1112</strain>
    </source>
</reference>
<dbReference type="Proteomes" id="UP000252985">
    <property type="component" value="Chromosome"/>
</dbReference>
<dbReference type="SUPFAM" id="SSF50965">
    <property type="entry name" value="Galactose oxidase, central domain"/>
    <property type="match status" value="2"/>
</dbReference>
<dbReference type="InterPro" id="IPR028994">
    <property type="entry name" value="Integrin_alpha_N"/>
</dbReference>
<dbReference type="PANTHER" id="PTHR36220:SF1">
    <property type="entry name" value="GAMMA TUBULIN COMPLEX COMPONENT C-TERMINAL DOMAIN-CONTAINING PROTEIN"/>
    <property type="match status" value="1"/>
</dbReference>
<dbReference type="InterPro" id="IPR013517">
    <property type="entry name" value="FG-GAP"/>
</dbReference>
<feature type="region of interest" description="Disordered" evidence="2">
    <location>
        <begin position="804"/>
        <end position="835"/>
    </location>
</feature>
<accession>A0A345EF86</accession>
<gene>
    <name evidence="3" type="ORF">DU484_13950</name>
</gene>